<dbReference type="KEGG" id="mon:G8E03_02845"/>
<dbReference type="Gene3D" id="2.70.98.70">
    <property type="match status" value="1"/>
</dbReference>
<dbReference type="Gene3D" id="1.50.10.100">
    <property type="entry name" value="Chondroitin AC/alginate lyase"/>
    <property type="match status" value="1"/>
</dbReference>
<feature type="region of interest" description="Disordered" evidence="2">
    <location>
        <begin position="281"/>
        <end position="300"/>
    </location>
</feature>
<dbReference type="EMBL" id="CP049811">
    <property type="protein sequence ID" value="QIK39796.1"/>
    <property type="molecule type" value="Genomic_DNA"/>
</dbReference>
<proteinExistence type="predicted"/>
<protein>
    <submittedName>
        <fullName evidence="4">Heparinase</fullName>
    </submittedName>
</protein>
<dbReference type="InterPro" id="IPR012480">
    <property type="entry name" value="Hepar_II_III_C"/>
</dbReference>
<evidence type="ECO:0000256" key="2">
    <source>
        <dbReference type="SAM" id="MobiDB-lite"/>
    </source>
</evidence>
<dbReference type="Pfam" id="PF07940">
    <property type="entry name" value="Hepar_II_III_C"/>
    <property type="match status" value="1"/>
</dbReference>
<accession>A0A6G7VIU6</accession>
<feature type="domain" description="Heparinase II/III-like C-terminal" evidence="3">
    <location>
        <begin position="305"/>
        <end position="552"/>
    </location>
</feature>
<dbReference type="GO" id="GO:0016829">
    <property type="term" value="F:lyase activity"/>
    <property type="evidence" value="ECO:0007669"/>
    <property type="project" value="InterPro"/>
</dbReference>
<evidence type="ECO:0000256" key="1">
    <source>
        <dbReference type="ARBA" id="ARBA00004196"/>
    </source>
</evidence>
<keyword evidence="5" id="KW-1185">Reference proteome</keyword>
<evidence type="ECO:0000313" key="5">
    <source>
        <dbReference type="Proteomes" id="UP000500791"/>
    </source>
</evidence>
<dbReference type="Proteomes" id="UP000500791">
    <property type="component" value="Chromosome"/>
</dbReference>
<dbReference type="AlphaFoldDB" id="A0A6G7VIU6"/>
<name>A0A6G7VIU6_9RHOB</name>
<evidence type="ECO:0000313" key="4">
    <source>
        <dbReference type="EMBL" id="QIK39796.1"/>
    </source>
</evidence>
<organism evidence="4 5">
    <name type="scientific">Pontivivens nitratireducens</name>
    <dbReference type="NCBI Taxonomy" id="2758038"/>
    <lineage>
        <taxon>Bacteria</taxon>
        <taxon>Pseudomonadati</taxon>
        <taxon>Pseudomonadota</taxon>
        <taxon>Alphaproteobacteria</taxon>
        <taxon>Rhodobacterales</taxon>
        <taxon>Paracoccaceae</taxon>
        <taxon>Pontivivens</taxon>
    </lineage>
</organism>
<comment type="subcellular location">
    <subcellularLocation>
        <location evidence="1">Cell envelope</location>
    </subcellularLocation>
</comment>
<dbReference type="GO" id="GO:0030313">
    <property type="term" value="C:cell envelope"/>
    <property type="evidence" value="ECO:0007669"/>
    <property type="project" value="UniProtKB-SubCell"/>
</dbReference>
<dbReference type="InterPro" id="IPR008929">
    <property type="entry name" value="Chondroitin_lyas"/>
</dbReference>
<reference evidence="4 5" key="1">
    <citation type="submission" date="2020-03" db="EMBL/GenBank/DDBJ databases">
        <title>Complete genome sequence of Monaibacterium sp. ALG8 with diverse plasmids.</title>
        <authorList>
            <person name="Sun C."/>
        </authorList>
    </citation>
    <scope>NUCLEOTIDE SEQUENCE [LARGE SCALE GENOMIC DNA]</scope>
    <source>
        <strain evidence="4 5">ALG8</strain>
    </source>
</reference>
<dbReference type="RefSeq" id="WP_166188476.1">
    <property type="nucleotide sequence ID" value="NZ_CP049811.1"/>
</dbReference>
<gene>
    <name evidence="4" type="ORF">G8E03_02845</name>
</gene>
<sequence length="571" mass="62015">MAKSNFSSRARSADNRIQAWRSALGGKVTAITTQPEPRAIGTVARARQLQSGNFLFNGELVEAPHTSIWDIEQPSDAFTFALHGFEWLDDLAAAGDPAARSLAQDWLWQWIDRYGAARGPGWYPDLAGRRLIRWISHAPFVLKGRESRVSHKFFKSLGRQTNYLAHAWPDAAQGLPRVEALTGLLYAALSLEGAEGLLKGARRGLAKSCEALGEDGAVRSRNPEELLKLFTLLVWADHAQRDAGQPTDAAQQNAIALIAPTLRGLQLGDGALARFNGGGRGGEGQLDQALADSGNRSATRGKTMMGYTRLSAGRTTVIMDAAAPPEGDAGLRAHAGTLAFEMSAGRRPVIVNQGAGDAFGADWRHHARETHAHSTVEVAGASMARFVPMRVFGRPDTEALVDGPKQVALERAVDASGHWALASHDGYTASHGLFHERRLFMTPDGAELRGEDTLSAQSSRGQARFARMRESGVVTWCARFHLHPEVEASLDLGGDAVSLSLRSGEVWIFRQSGGDLALEPSTYLDQRRLNPRLTQQIVVSVAAMDYASRINWVVGRAGDRRHAVRDYETDQ</sequence>
<evidence type="ECO:0000259" key="3">
    <source>
        <dbReference type="Pfam" id="PF07940"/>
    </source>
</evidence>